<dbReference type="AlphaFoldDB" id="A0A1G8FUH9"/>
<organism evidence="2 3">
    <name type="scientific">Phytopseudomonas flavescens</name>
    <dbReference type="NCBI Taxonomy" id="29435"/>
    <lineage>
        <taxon>Bacteria</taxon>
        <taxon>Pseudomonadati</taxon>
        <taxon>Pseudomonadota</taxon>
        <taxon>Gammaproteobacteria</taxon>
        <taxon>Pseudomonadales</taxon>
        <taxon>Pseudomonadaceae</taxon>
        <taxon>Phytopseudomonas</taxon>
    </lineage>
</organism>
<accession>A0A1G8FUH9</accession>
<keyword evidence="1" id="KW-0472">Membrane</keyword>
<feature type="transmembrane region" description="Helical" evidence="1">
    <location>
        <begin position="81"/>
        <end position="99"/>
    </location>
</feature>
<evidence type="ECO:0000313" key="3">
    <source>
        <dbReference type="Proteomes" id="UP000198606"/>
    </source>
</evidence>
<proteinExistence type="predicted"/>
<feature type="transmembrane region" description="Helical" evidence="1">
    <location>
        <begin position="48"/>
        <end position="69"/>
    </location>
</feature>
<dbReference type="Proteomes" id="UP000198606">
    <property type="component" value="Unassembled WGS sequence"/>
</dbReference>
<protein>
    <recommendedName>
        <fullName evidence="4">Type IV pilin accessory protein</fullName>
    </recommendedName>
</protein>
<name>A0A1G8FUH9_9GAMM</name>
<keyword evidence="1" id="KW-1133">Transmembrane helix</keyword>
<evidence type="ECO:0008006" key="4">
    <source>
        <dbReference type="Google" id="ProtNLM"/>
    </source>
</evidence>
<keyword evidence="1" id="KW-0812">Transmembrane</keyword>
<dbReference type="EMBL" id="FNDG01000008">
    <property type="protein sequence ID" value="SDH85801.1"/>
    <property type="molecule type" value="Genomic_DNA"/>
</dbReference>
<reference evidence="2 3" key="1">
    <citation type="submission" date="2016-10" db="EMBL/GenBank/DDBJ databases">
        <authorList>
            <person name="de Groot N.N."/>
        </authorList>
    </citation>
    <scope>NUCLEOTIDE SEQUENCE [LARGE SCALE GENOMIC DNA]</scope>
    <source>
        <strain evidence="2 3">LMG 18387</strain>
    </source>
</reference>
<evidence type="ECO:0000313" key="2">
    <source>
        <dbReference type="EMBL" id="SDH85801.1"/>
    </source>
</evidence>
<dbReference type="RefSeq" id="WP_139207445.1">
    <property type="nucleotide sequence ID" value="NZ_FNDG01000008.1"/>
</dbReference>
<gene>
    <name evidence="2" type="ORF">SAMN05216588_10850</name>
</gene>
<evidence type="ECO:0000256" key="1">
    <source>
        <dbReference type="SAM" id="Phobius"/>
    </source>
</evidence>
<feature type="transmembrane region" description="Helical" evidence="1">
    <location>
        <begin position="12"/>
        <end position="36"/>
    </location>
</feature>
<dbReference type="STRING" id="29435.SAMN05216588_10850"/>
<dbReference type="NCBIfam" id="NF041437">
    <property type="entry name" value="TfpZ"/>
    <property type="match status" value="1"/>
</dbReference>
<dbReference type="InterPro" id="IPR047814">
    <property type="entry name" value="TfpX/TfpZ-like"/>
</dbReference>
<sequence length="257" mass="28389">MAKPLRLRSAAFASLLHLLVSALIAILCFALVYGLWYQFPYSELAGGAHLFALIVLVDVVCGPLLTFLIFNPAKPRKELRFDLGVIFFLQLCALSYGLFSIAQARPVFLAFEGDQFRVVSLPDVQISAIQSASKDMQKFSFSGPKLIGTKLLSPSDADFLSSIRLALDGLPPAFRPSRWVEFDTQVSQVIAKSKKISELLLKYPGQRDLIKSAVAYTGVSEDQLGYLPLSSGNRNDWIVLVSVEDGRPRSYLPLDGW</sequence>